<organism evidence="2 3">
    <name type="scientific">Pleurodeles waltl</name>
    <name type="common">Iberian ribbed newt</name>
    <dbReference type="NCBI Taxonomy" id="8319"/>
    <lineage>
        <taxon>Eukaryota</taxon>
        <taxon>Metazoa</taxon>
        <taxon>Chordata</taxon>
        <taxon>Craniata</taxon>
        <taxon>Vertebrata</taxon>
        <taxon>Euteleostomi</taxon>
        <taxon>Amphibia</taxon>
        <taxon>Batrachia</taxon>
        <taxon>Caudata</taxon>
        <taxon>Salamandroidea</taxon>
        <taxon>Salamandridae</taxon>
        <taxon>Pleurodelinae</taxon>
        <taxon>Pleurodeles</taxon>
    </lineage>
</organism>
<keyword evidence="3" id="KW-1185">Reference proteome</keyword>
<comment type="caution">
    <text evidence="2">The sequence shown here is derived from an EMBL/GenBank/DDBJ whole genome shotgun (WGS) entry which is preliminary data.</text>
</comment>
<accession>A0AAV7X287</accession>
<dbReference type="EMBL" id="JANPWB010000001">
    <property type="protein sequence ID" value="KAJ1219115.1"/>
    <property type="molecule type" value="Genomic_DNA"/>
</dbReference>
<evidence type="ECO:0000313" key="2">
    <source>
        <dbReference type="EMBL" id="KAJ1219115.1"/>
    </source>
</evidence>
<sequence>MMQLSVPTATTLTLWCTTLLGLGWGNYTGHPVWDSGALGNMRDLARFDERDLIGISKVGDLLPKTQVVPFLELQAEYALAPTKYYRYLQVCQTLCSVLP</sequence>
<feature type="chain" id="PRO_5043563631" evidence="1">
    <location>
        <begin position="26"/>
        <end position="99"/>
    </location>
</feature>
<dbReference type="Proteomes" id="UP001066276">
    <property type="component" value="Chromosome 1_1"/>
</dbReference>
<keyword evidence="1" id="KW-0732">Signal</keyword>
<gene>
    <name evidence="2" type="ORF">NDU88_006686</name>
</gene>
<evidence type="ECO:0000256" key="1">
    <source>
        <dbReference type="SAM" id="SignalP"/>
    </source>
</evidence>
<dbReference type="AlphaFoldDB" id="A0AAV7X287"/>
<feature type="signal peptide" evidence="1">
    <location>
        <begin position="1"/>
        <end position="25"/>
    </location>
</feature>
<name>A0AAV7X287_PLEWA</name>
<evidence type="ECO:0000313" key="3">
    <source>
        <dbReference type="Proteomes" id="UP001066276"/>
    </source>
</evidence>
<proteinExistence type="predicted"/>
<protein>
    <submittedName>
        <fullName evidence="2">Uncharacterized protein</fullName>
    </submittedName>
</protein>
<reference evidence="2" key="1">
    <citation type="journal article" date="2022" name="bioRxiv">
        <title>Sequencing and chromosome-scale assembly of the giantPleurodeles waltlgenome.</title>
        <authorList>
            <person name="Brown T."/>
            <person name="Elewa A."/>
            <person name="Iarovenko S."/>
            <person name="Subramanian E."/>
            <person name="Araus A.J."/>
            <person name="Petzold A."/>
            <person name="Susuki M."/>
            <person name="Suzuki K.-i.T."/>
            <person name="Hayashi T."/>
            <person name="Toyoda A."/>
            <person name="Oliveira C."/>
            <person name="Osipova E."/>
            <person name="Leigh N.D."/>
            <person name="Simon A."/>
            <person name="Yun M.H."/>
        </authorList>
    </citation>
    <scope>NUCLEOTIDE SEQUENCE</scope>
    <source>
        <strain evidence="2">20211129_DDA</strain>
        <tissue evidence="2">Liver</tissue>
    </source>
</reference>